<evidence type="ECO:0000256" key="13">
    <source>
        <dbReference type="HAMAP-Rule" id="MF_01398"/>
    </source>
</evidence>
<comment type="similarity">
    <text evidence="1 13 14">Belongs to the ATPase B chain family.</text>
</comment>
<evidence type="ECO:0000256" key="11">
    <source>
        <dbReference type="ARBA" id="ARBA00025614"/>
    </source>
</evidence>
<keyword evidence="5 13" id="KW-0375">Hydrogen ion transport</keyword>
<keyword evidence="8 13" id="KW-0472">Membrane</keyword>
<comment type="subcellular location">
    <subcellularLocation>
        <location evidence="13">Cell membrane</location>
        <topology evidence="13">Single-pass membrane protein</topology>
    </subcellularLocation>
    <subcellularLocation>
        <location evidence="12">Endomembrane system</location>
        <topology evidence="12">Single-pass membrane protein</topology>
    </subcellularLocation>
</comment>
<comment type="function">
    <text evidence="11">Component of the F(0) channel, it forms part of the peripheral stalk, linking F(1) to F(0). The b'-subunit is a diverged and duplicated form of b found in plants and photosynthetic bacteria.</text>
</comment>
<dbReference type="PANTHER" id="PTHR33445">
    <property type="entry name" value="ATP SYNTHASE SUBUNIT B', CHLOROPLASTIC"/>
    <property type="match status" value="1"/>
</dbReference>
<evidence type="ECO:0000256" key="8">
    <source>
        <dbReference type="ARBA" id="ARBA00023136"/>
    </source>
</evidence>
<feature type="chain" id="PRO_5040906989" description="ATP synthase subunit b" evidence="16">
    <location>
        <begin position="24"/>
        <end position="202"/>
    </location>
</feature>
<evidence type="ECO:0000256" key="15">
    <source>
        <dbReference type="SAM" id="Coils"/>
    </source>
</evidence>
<dbReference type="GO" id="GO:0046961">
    <property type="term" value="F:proton-transporting ATPase activity, rotational mechanism"/>
    <property type="evidence" value="ECO:0007669"/>
    <property type="project" value="TreeGrafter"/>
</dbReference>
<feature type="signal peptide" evidence="16">
    <location>
        <begin position="1"/>
        <end position="23"/>
    </location>
</feature>
<dbReference type="InterPro" id="IPR050059">
    <property type="entry name" value="ATP_synthase_B_chain"/>
</dbReference>
<comment type="caution">
    <text evidence="17">The sequence shown here is derived from an EMBL/GenBank/DDBJ whole genome shotgun (WGS) entry which is preliminary data.</text>
</comment>
<name>A0A9X2L840_9PROT</name>
<keyword evidence="3 13" id="KW-0138">CF(0)</keyword>
<evidence type="ECO:0000256" key="3">
    <source>
        <dbReference type="ARBA" id="ARBA00022547"/>
    </source>
</evidence>
<evidence type="ECO:0000256" key="16">
    <source>
        <dbReference type="SAM" id="SignalP"/>
    </source>
</evidence>
<dbReference type="Gene3D" id="6.10.250.1580">
    <property type="match status" value="1"/>
</dbReference>
<keyword evidence="13" id="KW-1003">Cell membrane</keyword>
<dbReference type="RefSeq" id="WP_256618670.1">
    <property type="nucleotide sequence ID" value="NZ_JANIBC010000002.1"/>
</dbReference>
<comment type="function">
    <text evidence="10 13">F(1)F(0) ATP synthase produces ATP from ADP in the presence of a proton or sodium gradient. F-type ATPases consist of two structural domains, F(1) containing the extramembraneous catalytic core and F(0) containing the membrane proton channel, linked together by a central stalk and a peripheral stalk. During catalysis, ATP synthesis in the catalytic domain of F(1) is coupled via a rotary mechanism of the central stalk subunits to proton translocation.</text>
</comment>
<organism evidence="17 18">
    <name type="scientific">Parvularcula maris</name>
    <dbReference type="NCBI Taxonomy" id="2965077"/>
    <lineage>
        <taxon>Bacteria</taxon>
        <taxon>Pseudomonadati</taxon>
        <taxon>Pseudomonadota</taxon>
        <taxon>Alphaproteobacteria</taxon>
        <taxon>Parvularculales</taxon>
        <taxon>Parvularculaceae</taxon>
        <taxon>Parvularcula</taxon>
    </lineage>
</organism>
<comment type="subunit">
    <text evidence="13">F-type ATPases have 2 components, F(1) - the catalytic core - and F(0) - the membrane proton channel. F(1) has five subunits: alpha(3), beta(3), gamma(1), delta(1), epsilon(1). F(0) has three main subunits: a(1), b(2) and c(10-14). The alpha and beta chains form an alternating ring which encloses part of the gamma chain. F(1) is attached to F(0) by a central stalk formed by the gamma and epsilon chains, while a peripheral stalk is formed by the delta and b chains.</text>
</comment>
<sequence length="202" mass="21611">MIRQLMAGAAAAPLLLGSAMAAAAPADVADAAGVEAEGGLPQLNTETYASQVFWLLIAFLILYLLMSRIFLPRIGGVIEERRQRIADDFDKASEFKRQAEDAEATYRQALADAKARAASIAQDTRDQIDEEIKSMQADTDAKLEAEIAAAEARIEETSAKAQMAVREAARETTRAVVMTLIDEQPSDDAIDAALNAAAGSRV</sequence>
<evidence type="ECO:0000256" key="2">
    <source>
        <dbReference type="ARBA" id="ARBA00022448"/>
    </source>
</evidence>
<evidence type="ECO:0000313" key="18">
    <source>
        <dbReference type="Proteomes" id="UP001142610"/>
    </source>
</evidence>
<accession>A0A9X2L840</accession>
<evidence type="ECO:0000256" key="14">
    <source>
        <dbReference type="RuleBase" id="RU003848"/>
    </source>
</evidence>
<evidence type="ECO:0000256" key="9">
    <source>
        <dbReference type="ARBA" id="ARBA00023310"/>
    </source>
</evidence>
<dbReference type="GO" id="GO:0005886">
    <property type="term" value="C:plasma membrane"/>
    <property type="evidence" value="ECO:0007669"/>
    <property type="project" value="UniProtKB-SubCell"/>
</dbReference>
<keyword evidence="15" id="KW-0175">Coiled coil</keyword>
<gene>
    <name evidence="13" type="primary">atpF</name>
    <name evidence="17" type="ORF">NOG11_05405</name>
</gene>
<evidence type="ECO:0000256" key="12">
    <source>
        <dbReference type="ARBA" id="ARBA00037847"/>
    </source>
</evidence>
<dbReference type="Proteomes" id="UP001142610">
    <property type="component" value="Unassembled WGS sequence"/>
</dbReference>
<keyword evidence="6 13" id="KW-1133">Transmembrane helix</keyword>
<evidence type="ECO:0000256" key="10">
    <source>
        <dbReference type="ARBA" id="ARBA00025198"/>
    </source>
</evidence>
<dbReference type="Pfam" id="PF00430">
    <property type="entry name" value="ATP-synt_B"/>
    <property type="match status" value="1"/>
</dbReference>
<evidence type="ECO:0000313" key="17">
    <source>
        <dbReference type="EMBL" id="MCQ8184821.1"/>
    </source>
</evidence>
<keyword evidence="4 13" id="KW-0812">Transmembrane</keyword>
<dbReference type="InterPro" id="IPR002146">
    <property type="entry name" value="ATP_synth_b/b'su_bac/chlpt"/>
</dbReference>
<keyword evidence="7 13" id="KW-0406">Ion transport</keyword>
<reference evidence="17" key="1">
    <citation type="submission" date="2022-07" db="EMBL/GenBank/DDBJ databases">
        <title>Parvularcula maris sp. nov., an algicidal bacterium isolated from seawater.</title>
        <authorList>
            <person name="Li F."/>
        </authorList>
    </citation>
    <scope>NUCLEOTIDE SEQUENCE</scope>
    <source>
        <strain evidence="17">BGMRC 0090</strain>
    </source>
</reference>
<dbReference type="EMBL" id="JANIBC010000002">
    <property type="protein sequence ID" value="MCQ8184821.1"/>
    <property type="molecule type" value="Genomic_DNA"/>
</dbReference>
<evidence type="ECO:0000256" key="7">
    <source>
        <dbReference type="ARBA" id="ARBA00023065"/>
    </source>
</evidence>
<dbReference type="GO" id="GO:0046933">
    <property type="term" value="F:proton-transporting ATP synthase activity, rotational mechanism"/>
    <property type="evidence" value="ECO:0007669"/>
    <property type="project" value="UniProtKB-UniRule"/>
</dbReference>
<feature type="coiled-coil region" evidence="15">
    <location>
        <begin position="140"/>
        <end position="167"/>
    </location>
</feature>
<keyword evidence="16" id="KW-0732">Signal</keyword>
<evidence type="ECO:0000256" key="1">
    <source>
        <dbReference type="ARBA" id="ARBA00005513"/>
    </source>
</evidence>
<feature type="transmembrane region" description="Helical" evidence="13">
    <location>
        <begin position="52"/>
        <end position="71"/>
    </location>
</feature>
<dbReference type="GO" id="GO:0045259">
    <property type="term" value="C:proton-transporting ATP synthase complex"/>
    <property type="evidence" value="ECO:0007669"/>
    <property type="project" value="UniProtKB-KW"/>
</dbReference>
<evidence type="ECO:0000256" key="6">
    <source>
        <dbReference type="ARBA" id="ARBA00022989"/>
    </source>
</evidence>
<dbReference type="CDD" id="cd06503">
    <property type="entry name" value="ATP-synt_Fo_b"/>
    <property type="match status" value="1"/>
</dbReference>
<dbReference type="HAMAP" id="MF_01398">
    <property type="entry name" value="ATP_synth_b_bprime"/>
    <property type="match status" value="1"/>
</dbReference>
<dbReference type="PANTHER" id="PTHR33445:SF1">
    <property type="entry name" value="ATP SYNTHASE SUBUNIT B"/>
    <property type="match status" value="1"/>
</dbReference>
<keyword evidence="18" id="KW-1185">Reference proteome</keyword>
<dbReference type="AlphaFoldDB" id="A0A9X2L840"/>
<evidence type="ECO:0000256" key="5">
    <source>
        <dbReference type="ARBA" id="ARBA00022781"/>
    </source>
</evidence>
<evidence type="ECO:0000256" key="4">
    <source>
        <dbReference type="ARBA" id="ARBA00022692"/>
    </source>
</evidence>
<keyword evidence="2 13" id="KW-0813">Transport</keyword>
<dbReference type="GO" id="GO:0012505">
    <property type="term" value="C:endomembrane system"/>
    <property type="evidence" value="ECO:0007669"/>
    <property type="project" value="UniProtKB-SubCell"/>
</dbReference>
<keyword evidence="9 13" id="KW-0066">ATP synthesis</keyword>
<protein>
    <recommendedName>
        <fullName evidence="13">ATP synthase subunit b</fullName>
    </recommendedName>
    <alternativeName>
        <fullName evidence="13">ATP synthase F(0) sector subunit b</fullName>
    </alternativeName>
    <alternativeName>
        <fullName evidence="13">ATPase subunit I</fullName>
    </alternativeName>
    <alternativeName>
        <fullName evidence="13">F-type ATPase subunit b</fullName>
        <shortName evidence="13">F-ATPase subunit b</shortName>
    </alternativeName>
</protein>
<proteinExistence type="inferred from homology"/>